<name>A0ABQ3BRV3_9GAMM</name>
<dbReference type="RefSeq" id="WP_189446556.1">
    <property type="nucleotide sequence ID" value="NZ_BMXY01000001.1"/>
</dbReference>
<keyword evidence="1" id="KW-0732">Signal</keyword>
<evidence type="ECO:0000313" key="3">
    <source>
        <dbReference type="Proteomes" id="UP000643403"/>
    </source>
</evidence>
<dbReference type="EMBL" id="BMXY01000001">
    <property type="protein sequence ID" value="GGZ53216.1"/>
    <property type="molecule type" value="Genomic_DNA"/>
</dbReference>
<evidence type="ECO:0008006" key="4">
    <source>
        <dbReference type="Google" id="ProtNLM"/>
    </source>
</evidence>
<dbReference type="Proteomes" id="UP000643403">
    <property type="component" value="Unassembled WGS sequence"/>
</dbReference>
<proteinExistence type="predicted"/>
<comment type="caution">
    <text evidence="2">The sequence shown here is derived from an EMBL/GenBank/DDBJ whole genome shotgun (WGS) entry which is preliminary data.</text>
</comment>
<evidence type="ECO:0000313" key="2">
    <source>
        <dbReference type="EMBL" id="GGZ53216.1"/>
    </source>
</evidence>
<reference evidence="3" key="1">
    <citation type="journal article" date="2019" name="Int. J. Syst. Evol. Microbiol.">
        <title>The Global Catalogue of Microorganisms (GCM) 10K type strain sequencing project: providing services to taxonomists for standard genome sequencing and annotation.</title>
        <authorList>
            <consortium name="The Broad Institute Genomics Platform"/>
            <consortium name="The Broad Institute Genome Sequencing Center for Infectious Disease"/>
            <person name="Wu L."/>
            <person name="Ma J."/>
        </authorList>
    </citation>
    <scope>NUCLEOTIDE SEQUENCE [LARGE SCALE GENOMIC DNA]</scope>
    <source>
        <strain evidence="3">KCTC 22558</strain>
    </source>
</reference>
<feature type="chain" id="PRO_5046849642" description="DUF4124 domain-containing protein" evidence="1">
    <location>
        <begin position="23"/>
        <end position="208"/>
    </location>
</feature>
<sequence>MSVLTLALGLGLTLPAAPEVQAAYTGIQRCRAPDGTTLYTDKPCAAFNATPEAASVELGMRLANEARIDPRAYEDAARNDEIAATGAAPGRRSLQSGCARSPTQLAMDIQGAIALHDVNRLAESWYWVGMTQKQAMPIMSKLDSIARGDVVSTQYYNAQIGFGLQLASADDAQVDGRAGILQVAVSGRHAQSLELNVERYAGCYFARF</sequence>
<protein>
    <recommendedName>
        <fullName evidence="4">DUF4124 domain-containing protein</fullName>
    </recommendedName>
</protein>
<gene>
    <name evidence="2" type="ORF">GCM10008101_02940</name>
</gene>
<feature type="signal peptide" evidence="1">
    <location>
        <begin position="1"/>
        <end position="22"/>
    </location>
</feature>
<keyword evidence="3" id="KW-1185">Reference proteome</keyword>
<organism evidence="2 3">
    <name type="scientific">Cognatilysobacter xinjiangensis</name>
    <dbReference type="NCBI Taxonomy" id="546892"/>
    <lineage>
        <taxon>Bacteria</taxon>
        <taxon>Pseudomonadati</taxon>
        <taxon>Pseudomonadota</taxon>
        <taxon>Gammaproteobacteria</taxon>
        <taxon>Lysobacterales</taxon>
        <taxon>Lysobacteraceae</taxon>
        <taxon>Cognatilysobacter</taxon>
    </lineage>
</organism>
<evidence type="ECO:0000256" key="1">
    <source>
        <dbReference type="SAM" id="SignalP"/>
    </source>
</evidence>
<accession>A0ABQ3BRV3</accession>